<dbReference type="PROSITE" id="PS51257">
    <property type="entry name" value="PROKAR_LIPOPROTEIN"/>
    <property type="match status" value="1"/>
</dbReference>
<dbReference type="Proteomes" id="UP000817854">
    <property type="component" value="Unassembled WGS sequence"/>
</dbReference>
<dbReference type="RefSeq" id="WP_140964652.1">
    <property type="nucleotide sequence ID" value="NZ_VEVQ02000028.1"/>
</dbReference>
<protein>
    <submittedName>
        <fullName evidence="1">Uncharacterized protein</fullName>
    </submittedName>
</protein>
<accession>A0ABX0IZP1</accession>
<reference evidence="1" key="1">
    <citation type="submission" date="2019-05" db="EMBL/GenBank/DDBJ databases">
        <authorList>
            <person name="Lianzixin W."/>
        </authorList>
    </citation>
    <scope>NUCLEOTIDE SEQUENCE</scope>
    <source>
        <strain evidence="1">EC11</strain>
    </source>
</reference>
<gene>
    <name evidence="1" type="ORF">FIA58_020940</name>
</gene>
<evidence type="ECO:0000313" key="1">
    <source>
        <dbReference type="EMBL" id="NHN28152.1"/>
    </source>
</evidence>
<proteinExistence type="predicted"/>
<reference evidence="1" key="2">
    <citation type="submission" date="2020-02" db="EMBL/GenBank/DDBJ databases">
        <title>Flavobacterium profundi sp. nov., isolated from a deep-sea seamount.</title>
        <authorList>
            <person name="Zhang D.-C."/>
        </authorList>
    </citation>
    <scope>NUCLEOTIDE SEQUENCE</scope>
    <source>
        <strain evidence="1">EC11</strain>
    </source>
</reference>
<sequence length="146" mass="17025">MKNIILIVIIFTTMSCKKEIAFIALKKHVETGVYDRDDERKGKKYVYQSAIVVDFPEKKEELEPLLLNYHKKSIDSIFQDEKVINFLTTFYVKNNKTSYFIENADDPGGFSSEILIDYYKEFGIAEIKTKRLSNSKELQTEVSFVN</sequence>
<dbReference type="EMBL" id="VEVQ02000028">
    <property type="protein sequence ID" value="NHN28152.1"/>
    <property type="molecule type" value="Genomic_DNA"/>
</dbReference>
<keyword evidence="2" id="KW-1185">Reference proteome</keyword>
<evidence type="ECO:0000313" key="2">
    <source>
        <dbReference type="Proteomes" id="UP000817854"/>
    </source>
</evidence>
<comment type="caution">
    <text evidence="1">The sequence shown here is derived from an EMBL/GenBank/DDBJ whole genome shotgun (WGS) entry which is preliminary data.</text>
</comment>
<organism evidence="1 2">
    <name type="scientific">Flavobacterium jejuense</name>
    <dbReference type="NCBI Taxonomy" id="1544455"/>
    <lineage>
        <taxon>Bacteria</taxon>
        <taxon>Pseudomonadati</taxon>
        <taxon>Bacteroidota</taxon>
        <taxon>Flavobacteriia</taxon>
        <taxon>Flavobacteriales</taxon>
        <taxon>Flavobacteriaceae</taxon>
        <taxon>Flavobacterium</taxon>
    </lineage>
</organism>
<name>A0ABX0IZP1_9FLAO</name>